<gene>
    <name evidence="1" type="ORF">BamIOP4010DRAFT_6012</name>
</gene>
<dbReference type="EMBL" id="ABLC01000282">
    <property type="protein sequence ID" value="EDT00465.1"/>
    <property type="molecule type" value="Genomic_DNA"/>
</dbReference>
<comment type="caution">
    <text evidence="1">The sequence shown here is derived from an EMBL/GenBank/DDBJ whole genome shotgun (WGS) entry which is preliminary data.</text>
</comment>
<proteinExistence type="predicted"/>
<dbReference type="AlphaFoldDB" id="B1FPQ1"/>
<sequence length="70" mass="7353">MLHFTYGFGISAAWVAPRNGSNGRIARACWPAVTISGVRFLNAVNRLPIALPTPAAECRLTTAALPVACA</sequence>
<organism evidence="1 2">
    <name type="scientific">Burkholderia ambifaria IOP40-10</name>
    <dbReference type="NCBI Taxonomy" id="396596"/>
    <lineage>
        <taxon>Bacteria</taxon>
        <taxon>Pseudomonadati</taxon>
        <taxon>Pseudomonadota</taxon>
        <taxon>Betaproteobacteria</taxon>
        <taxon>Burkholderiales</taxon>
        <taxon>Burkholderiaceae</taxon>
        <taxon>Burkholderia</taxon>
        <taxon>Burkholderia cepacia complex</taxon>
    </lineage>
</organism>
<evidence type="ECO:0000313" key="1">
    <source>
        <dbReference type="EMBL" id="EDT00465.1"/>
    </source>
</evidence>
<name>B1FPQ1_9BURK</name>
<dbReference type="Proteomes" id="UP000005463">
    <property type="component" value="Unassembled WGS sequence"/>
</dbReference>
<evidence type="ECO:0000313" key="2">
    <source>
        <dbReference type="Proteomes" id="UP000005463"/>
    </source>
</evidence>
<accession>B1FPQ1</accession>
<protein>
    <submittedName>
        <fullName evidence="1">Uncharacterized protein</fullName>
    </submittedName>
</protein>
<reference evidence="1 2" key="1">
    <citation type="submission" date="2008-03" db="EMBL/GenBank/DDBJ databases">
        <title>Sequencing of the draft genome and assembly of Burkholderia ambifaria IOP40-10.</title>
        <authorList>
            <consortium name="US DOE Joint Genome Institute (JGI-PGF)"/>
            <person name="Copeland A."/>
            <person name="Lucas S."/>
            <person name="Lapidus A."/>
            <person name="Glavina del Rio T."/>
            <person name="Dalin E."/>
            <person name="Tice H."/>
            <person name="Bruce D."/>
            <person name="Goodwin L."/>
            <person name="Pitluck S."/>
            <person name="Larimer F."/>
            <person name="Land M.L."/>
            <person name="Hauser L."/>
            <person name="Tiedje J."/>
            <person name="Richardson P."/>
        </authorList>
    </citation>
    <scope>NUCLEOTIDE SEQUENCE [LARGE SCALE GENOMIC DNA]</scope>
    <source>
        <strain evidence="1 2">IOP40-10</strain>
    </source>
</reference>